<dbReference type="SUPFAM" id="SSF51905">
    <property type="entry name" value="FAD/NAD(P)-binding domain"/>
    <property type="match status" value="1"/>
</dbReference>
<dbReference type="EMBL" id="CP043046">
    <property type="protein sequence ID" value="QEI07850.1"/>
    <property type="molecule type" value="Genomic_DNA"/>
</dbReference>
<feature type="domain" description="FAD dependent oxidoreductase" evidence="2">
    <location>
        <begin position="35"/>
        <end position="386"/>
    </location>
</feature>
<dbReference type="AlphaFoldDB" id="A0A5C0B3P6"/>
<evidence type="ECO:0000256" key="1">
    <source>
        <dbReference type="ARBA" id="ARBA00023002"/>
    </source>
</evidence>
<gene>
    <name evidence="3" type="ORF">FXN63_19905</name>
</gene>
<dbReference type="PANTHER" id="PTHR13847">
    <property type="entry name" value="SARCOSINE DEHYDROGENASE-RELATED"/>
    <property type="match status" value="1"/>
</dbReference>
<protein>
    <submittedName>
        <fullName evidence="3">FAD-binding oxidoreductase</fullName>
    </submittedName>
</protein>
<evidence type="ECO:0000313" key="4">
    <source>
        <dbReference type="Proteomes" id="UP000325161"/>
    </source>
</evidence>
<accession>A0A5C0B3P6</accession>
<dbReference type="GO" id="GO:0005737">
    <property type="term" value="C:cytoplasm"/>
    <property type="evidence" value="ECO:0007669"/>
    <property type="project" value="TreeGrafter"/>
</dbReference>
<dbReference type="Pfam" id="PF01266">
    <property type="entry name" value="DAO"/>
    <property type="match status" value="1"/>
</dbReference>
<dbReference type="Gene3D" id="3.50.50.60">
    <property type="entry name" value="FAD/NAD(P)-binding domain"/>
    <property type="match status" value="1"/>
</dbReference>
<dbReference type="RefSeq" id="WP_148816897.1">
    <property type="nucleotide sequence ID" value="NZ_CP043046.1"/>
</dbReference>
<dbReference type="PANTHER" id="PTHR13847:SF281">
    <property type="entry name" value="FAD DEPENDENT OXIDOREDUCTASE DOMAIN-CONTAINING PROTEIN"/>
    <property type="match status" value="1"/>
</dbReference>
<name>A0A5C0B3P6_9BURK</name>
<dbReference type="Proteomes" id="UP000325161">
    <property type="component" value="Chromosome"/>
</dbReference>
<evidence type="ECO:0000313" key="3">
    <source>
        <dbReference type="EMBL" id="QEI07850.1"/>
    </source>
</evidence>
<keyword evidence="1" id="KW-0560">Oxidoreductase</keyword>
<sequence length="441" mass="47855">MSTESCYSPDFKTDPYWWDAAPPETAMAALPGDADVVIVGSGYCGLSAAIELAGRGLSVAVLDEKELGIGGSTRSGGMVSSGQKLVVSNAIKGVSEERRQRLLDESLRSFQFIKDLVQTNQLDADLAFPGRFFGAYTPQHYTRLQAQGALLHARTGVQVHDIDRTAQAALVGTNYYYGGILVDDYGGLHTAKYHRSLRQLARTRGATLHSHAPVQQVIRRGAGFEVKSGRGTIHTRHVVMATNGYTGSASPYLQRRLVPVTSYQIATDVLPPGLMDAINPRRVMISDSKLNLFYTRPSPDGQRILFGSRPAVFDISEAEAAARMYKKLLAVWPQLHGVRLSHSWKGRVAMTFDKLSHIGEEDGIHYAVGCNGNGVALMTYLGFCIARKIAAKHAPACAFDGGRFVGNPLGASQRALVPLATAAYELGDRWDGRKRDQPAHA</sequence>
<dbReference type="Gene3D" id="3.30.9.10">
    <property type="entry name" value="D-Amino Acid Oxidase, subunit A, domain 2"/>
    <property type="match status" value="1"/>
</dbReference>
<organism evidence="3 4">
    <name type="scientific">Pigmentiphaga aceris</name>
    <dbReference type="NCBI Taxonomy" id="1940612"/>
    <lineage>
        <taxon>Bacteria</taxon>
        <taxon>Pseudomonadati</taxon>
        <taxon>Pseudomonadota</taxon>
        <taxon>Betaproteobacteria</taxon>
        <taxon>Burkholderiales</taxon>
        <taxon>Alcaligenaceae</taxon>
        <taxon>Pigmentiphaga</taxon>
    </lineage>
</organism>
<dbReference type="GO" id="GO:0016491">
    <property type="term" value="F:oxidoreductase activity"/>
    <property type="evidence" value="ECO:0007669"/>
    <property type="project" value="UniProtKB-KW"/>
</dbReference>
<dbReference type="OrthoDB" id="9342835at2"/>
<dbReference type="KEGG" id="pacr:FXN63_19905"/>
<evidence type="ECO:0000259" key="2">
    <source>
        <dbReference type="Pfam" id="PF01266"/>
    </source>
</evidence>
<dbReference type="InterPro" id="IPR006076">
    <property type="entry name" value="FAD-dep_OxRdtase"/>
</dbReference>
<dbReference type="InterPro" id="IPR036188">
    <property type="entry name" value="FAD/NAD-bd_sf"/>
</dbReference>
<reference evidence="3 4" key="1">
    <citation type="submission" date="2019-08" db="EMBL/GenBank/DDBJ databases">
        <title>Amphibian skin-associated Pigmentiphaga: genome sequence and occurrence across geography and hosts.</title>
        <authorList>
            <person name="Bletz M.C."/>
            <person name="Bunk B."/>
            <person name="Sproeer C."/>
            <person name="Biwer P."/>
            <person name="Reiter S."/>
            <person name="Rabemananjara F.C.E."/>
            <person name="Schulz S."/>
            <person name="Overmann J."/>
            <person name="Vences M."/>
        </authorList>
    </citation>
    <scope>NUCLEOTIDE SEQUENCE [LARGE SCALE GENOMIC DNA]</scope>
    <source>
        <strain evidence="3 4">Mada1488</strain>
    </source>
</reference>
<keyword evidence="4" id="KW-1185">Reference proteome</keyword>
<proteinExistence type="predicted"/>